<dbReference type="PROSITE" id="PS51371">
    <property type="entry name" value="CBS"/>
    <property type="match status" value="2"/>
</dbReference>
<evidence type="ECO:0000256" key="1">
    <source>
        <dbReference type="ARBA" id="ARBA00023122"/>
    </source>
</evidence>
<protein>
    <submittedName>
        <fullName evidence="4">CBS domain-containing protein</fullName>
    </submittedName>
</protein>
<dbReference type="GeneID" id="71930196"/>
<reference evidence="4" key="1">
    <citation type="submission" date="2022-04" db="EMBL/GenBank/DDBJ databases">
        <title>Halocatena sp. nov., isolated from a salt lake.</title>
        <authorList>
            <person name="Cui H.-L."/>
        </authorList>
    </citation>
    <scope>NUCLEOTIDE SEQUENCE</scope>
    <source>
        <strain evidence="4">AD-1</strain>
        <plasmid evidence="4">unnamed4</plasmid>
    </source>
</reference>
<feature type="domain" description="CBS" evidence="3">
    <location>
        <begin position="75"/>
        <end position="132"/>
    </location>
</feature>
<proteinExistence type="predicted"/>
<dbReference type="Pfam" id="PF00571">
    <property type="entry name" value="CBS"/>
    <property type="match status" value="2"/>
</dbReference>
<evidence type="ECO:0000313" key="5">
    <source>
        <dbReference type="Proteomes" id="UP000831768"/>
    </source>
</evidence>
<evidence type="ECO:0000256" key="2">
    <source>
        <dbReference type="PROSITE-ProRule" id="PRU00703"/>
    </source>
</evidence>
<dbReference type="SUPFAM" id="SSF54631">
    <property type="entry name" value="CBS-domain pair"/>
    <property type="match status" value="1"/>
</dbReference>
<name>A0A8U0A8C5_9EURY</name>
<geneLocation type="plasmid" evidence="4 5">
    <name>unnamed4</name>
</geneLocation>
<dbReference type="InterPro" id="IPR046342">
    <property type="entry name" value="CBS_dom_sf"/>
</dbReference>
<evidence type="ECO:0000259" key="3">
    <source>
        <dbReference type="PROSITE" id="PS51371"/>
    </source>
</evidence>
<keyword evidence="5" id="KW-1185">Reference proteome</keyword>
<dbReference type="PANTHER" id="PTHR43080:SF2">
    <property type="entry name" value="CBS DOMAIN-CONTAINING PROTEIN"/>
    <property type="match status" value="1"/>
</dbReference>
<dbReference type="KEGG" id="haad:MW046_19075"/>
<dbReference type="EMBL" id="CP096023">
    <property type="protein sequence ID" value="UPM45362.1"/>
    <property type="molecule type" value="Genomic_DNA"/>
</dbReference>
<evidence type="ECO:0000313" key="4">
    <source>
        <dbReference type="EMBL" id="UPM45362.1"/>
    </source>
</evidence>
<dbReference type="AlphaFoldDB" id="A0A8U0A8C5"/>
<dbReference type="RefSeq" id="WP_247996011.1">
    <property type="nucleotide sequence ID" value="NZ_CP096023.1"/>
</dbReference>
<dbReference type="PANTHER" id="PTHR43080">
    <property type="entry name" value="CBS DOMAIN-CONTAINING PROTEIN CBSX3, MITOCHONDRIAL"/>
    <property type="match status" value="1"/>
</dbReference>
<dbReference type="InterPro" id="IPR000644">
    <property type="entry name" value="CBS_dom"/>
</dbReference>
<organism evidence="4 5">
    <name type="scientific">Halocatena salina</name>
    <dbReference type="NCBI Taxonomy" id="2934340"/>
    <lineage>
        <taxon>Archaea</taxon>
        <taxon>Methanobacteriati</taxon>
        <taxon>Methanobacteriota</taxon>
        <taxon>Stenosarchaea group</taxon>
        <taxon>Halobacteria</taxon>
        <taxon>Halobacteriales</taxon>
        <taxon>Natronomonadaceae</taxon>
        <taxon>Halocatena</taxon>
    </lineage>
</organism>
<dbReference type="Proteomes" id="UP000831768">
    <property type="component" value="Plasmid unnamed4"/>
</dbReference>
<accession>A0A8U0A8C5</accession>
<dbReference type="Gene3D" id="3.10.580.10">
    <property type="entry name" value="CBS-domain"/>
    <property type="match status" value="1"/>
</dbReference>
<sequence>MDDVFIGNPMSSPMHTVGVDTLLRNAGGLMLEHGIGSVIVIDDNNRLEGILTATDFIRAVAEGDSDPDTTVAASMSTTITTTTANESIRTIADMVLENSFHHIPVVDETDGVIGVITTTDLTAYLSHRQDPSPS</sequence>
<dbReference type="SMART" id="SM00116">
    <property type="entry name" value="CBS"/>
    <property type="match status" value="2"/>
</dbReference>
<keyword evidence="1 2" id="KW-0129">CBS domain</keyword>
<keyword evidence="4" id="KW-0614">Plasmid</keyword>
<feature type="domain" description="CBS" evidence="3">
    <location>
        <begin position="10"/>
        <end position="67"/>
    </location>
</feature>
<dbReference type="InterPro" id="IPR051257">
    <property type="entry name" value="Diverse_CBS-Domain"/>
</dbReference>
<gene>
    <name evidence="4" type="ORF">MW046_19075</name>
</gene>